<comment type="function">
    <text evidence="7">Catalyzes the decarboxylation of four acetate groups of uroporphyrinogen-III to yield coproporphyrinogen-III.</text>
</comment>
<feature type="binding site" evidence="7">
    <location>
        <position position="207"/>
    </location>
    <ligand>
        <name>substrate</name>
    </ligand>
</feature>
<dbReference type="AlphaFoldDB" id="A0A3N1LJH3"/>
<dbReference type="PANTHER" id="PTHR21091:SF169">
    <property type="entry name" value="UROPORPHYRINOGEN DECARBOXYLASE"/>
    <property type="match status" value="1"/>
</dbReference>
<dbReference type="Proteomes" id="UP000278222">
    <property type="component" value="Unassembled WGS sequence"/>
</dbReference>
<feature type="binding site" evidence="7">
    <location>
        <position position="76"/>
    </location>
    <ligand>
        <name>substrate</name>
    </ligand>
</feature>
<dbReference type="Pfam" id="PF01208">
    <property type="entry name" value="URO-D"/>
    <property type="match status" value="1"/>
</dbReference>
<organism evidence="12 13">
    <name type="scientific">Stella humosa</name>
    <dbReference type="NCBI Taxonomy" id="94"/>
    <lineage>
        <taxon>Bacteria</taxon>
        <taxon>Pseudomonadati</taxon>
        <taxon>Pseudomonadota</taxon>
        <taxon>Alphaproteobacteria</taxon>
        <taxon>Rhodospirillales</taxon>
        <taxon>Stellaceae</taxon>
        <taxon>Stella</taxon>
    </lineage>
</organism>
<dbReference type="CDD" id="cd00717">
    <property type="entry name" value="URO-D"/>
    <property type="match status" value="1"/>
</dbReference>
<comment type="caution">
    <text evidence="7">Lacks conserved residue(s) required for the propagation of feature annotation.</text>
</comment>
<feature type="binding site" evidence="7">
    <location>
        <position position="322"/>
    </location>
    <ligand>
        <name>substrate</name>
    </ligand>
</feature>
<dbReference type="InterPro" id="IPR006361">
    <property type="entry name" value="Uroporphyrinogen_deCO2ase_HemE"/>
</dbReference>
<evidence type="ECO:0000259" key="11">
    <source>
        <dbReference type="PROSITE" id="PS00907"/>
    </source>
</evidence>
<evidence type="ECO:0000256" key="6">
    <source>
        <dbReference type="ARBA" id="ARBA00023244"/>
    </source>
</evidence>
<comment type="subunit">
    <text evidence="7">Homodimer.</text>
</comment>
<dbReference type="InterPro" id="IPR000257">
    <property type="entry name" value="Uroporphyrinogen_deCOase"/>
</dbReference>
<evidence type="ECO:0000256" key="1">
    <source>
        <dbReference type="ARBA" id="ARBA00004804"/>
    </source>
</evidence>
<keyword evidence="5 7" id="KW-0456">Lyase</keyword>
<accession>A0A3N1LJH3</accession>
<feature type="site" description="Transition state stabilizer" evidence="7">
    <location>
        <position position="76"/>
    </location>
</feature>
<comment type="caution">
    <text evidence="12">The sequence shown here is derived from an EMBL/GenBank/DDBJ whole genome shotgun (WGS) entry which is preliminary data.</text>
</comment>
<evidence type="ECO:0000256" key="2">
    <source>
        <dbReference type="ARBA" id="ARBA00009935"/>
    </source>
</evidence>
<reference evidence="12 13" key="1">
    <citation type="submission" date="2018-11" db="EMBL/GenBank/DDBJ databases">
        <title>Genomic Encyclopedia of Type Strains, Phase IV (KMG-IV): sequencing the most valuable type-strain genomes for metagenomic binning, comparative biology and taxonomic classification.</title>
        <authorList>
            <person name="Goeker M."/>
        </authorList>
    </citation>
    <scope>NUCLEOTIDE SEQUENCE [LARGE SCALE GENOMIC DNA]</scope>
    <source>
        <strain evidence="12 13">DSM 5900</strain>
    </source>
</reference>
<evidence type="ECO:0000313" key="12">
    <source>
        <dbReference type="EMBL" id="ROP90959.1"/>
    </source>
</evidence>
<keyword evidence="7" id="KW-0963">Cytoplasm</keyword>
<feature type="domain" description="Uroporphyrinogen decarboxylase (URO-D)" evidence="11">
    <location>
        <begin position="140"/>
        <end position="156"/>
    </location>
</feature>
<dbReference type="InterPro" id="IPR038071">
    <property type="entry name" value="UROD/MetE-like_sf"/>
</dbReference>
<protein>
    <recommendedName>
        <fullName evidence="3 7">Uroporphyrinogen decarboxylase</fullName>
        <shortName evidence="7">UPD</shortName>
        <shortName evidence="7">URO-D</shortName>
        <ecNumber evidence="3 7">4.1.1.37</ecNumber>
    </recommendedName>
</protein>
<dbReference type="PROSITE" id="PS00907">
    <property type="entry name" value="UROD_2"/>
    <property type="match status" value="1"/>
</dbReference>
<sequence>MKSTGKPLYDALKGVAQATPPIWFMRQAGRYLPEYRQLRAKAGSFMQLCLDPEKAATVTLQPIDRFGMDGAILFSDILIVPYGLGTDVSFREGEGPVLPKLRPGDGLPVFDPAAFAERTAPIMETVRLVAGRMPGSTTLIGFAGAPWTVATYMVEGGSSRDFSATKRWAYGHPGEFQTLIDRIVEATIAYLRAQLDAGAEALQLFDSWAGVLPPEAFRRWSIEPAARIVEALRQSHPGVPLIGFPRGAGASIVDYAEATGVDAVSLDTAVPLAWARHWMPGVCLQGNLDPQWLVVGDDGMAAEVERIRDAMTGAPFVFNLGHGIVPETPPEHVGRAVAVLRGEGV</sequence>
<evidence type="ECO:0000256" key="4">
    <source>
        <dbReference type="ARBA" id="ARBA00022793"/>
    </source>
</evidence>
<comment type="pathway">
    <text evidence="1 7 8">Porphyrin-containing compound metabolism; protoporphyrin-IX biosynthesis; coproporphyrinogen-III from 5-aminolevulinate: step 4/4.</text>
</comment>
<dbReference type="EMBL" id="RJKX01000014">
    <property type="protein sequence ID" value="ROP90959.1"/>
    <property type="molecule type" value="Genomic_DNA"/>
</dbReference>
<dbReference type="PROSITE" id="PS00906">
    <property type="entry name" value="UROD_1"/>
    <property type="match status" value="1"/>
</dbReference>
<evidence type="ECO:0000256" key="9">
    <source>
        <dbReference type="RuleBase" id="RU004169"/>
    </source>
</evidence>
<dbReference type="OrthoDB" id="9806656at2"/>
<comment type="similarity">
    <text evidence="2 7 9">Belongs to the uroporphyrinogen decarboxylase family.</text>
</comment>
<evidence type="ECO:0000313" key="13">
    <source>
        <dbReference type="Proteomes" id="UP000278222"/>
    </source>
</evidence>
<evidence type="ECO:0000256" key="8">
    <source>
        <dbReference type="RuleBase" id="RU000554"/>
    </source>
</evidence>
<feature type="binding site" evidence="7">
    <location>
        <begin position="26"/>
        <end position="30"/>
    </location>
    <ligand>
        <name>substrate</name>
    </ligand>
</feature>
<dbReference type="Gene3D" id="3.20.20.210">
    <property type="match status" value="1"/>
</dbReference>
<dbReference type="NCBIfam" id="TIGR01464">
    <property type="entry name" value="hemE"/>
    <property type="match status" value="1"/>
</dbReference>
<dbReference type="PANTHER" id="PTHR21091">
    <property type="entry name" value="METHYLTETRAHYDROFOLATE:HOMOCYSTEINE METHYLTRANSFERASE RELATED"/>
    <property type="match status" value="1"/>
</dbReference>
<comment type="subcellular location">
    <subcellularLocation>
        <location evidence="7">Cytoplasm</location>
    </subcellularLocation>
</comment>
<dbReference type="GO" id="GO:0005829">
    <property type="term" value="C:cytosol"/>
    <property type="evidence" value="ECO:0007669"/>
    <property type="project" value="TreeGrafter"/>
</dbReference>
<feature type="binding site" evidence="7">
    <location>
        <position position="152"/>
    </location>
    <ligand>
        <name>substrate</name>
    </ligand>
</feature>
<keyword evidence="4 7" id="KW-0210">Decarboxylase</keyword>
<dbReference type="EC" id="4.1.1.37" evidence="3 7"/>
<dbReference type="SUPFAM" id="SSF51726">
    <property type="entry name" value="UROD/MetE-like"/>
    <property type="match status" value="1"/>
</dbReference>
<dbReference type="GO" id="GO:0004853">
    <property type="term" value="F:uroporphyrinogen decarboxylase activity"/>
    <property type="evidence" value="ECO:0007669"/>
    <property type="project" value="UniProtKB-UniRule"/>
</dbReference>
<evidence type="ECO:0000256" key="3">
    <source>
        <dbReference type="ARBA" id="ARBA00012288"/>
    </source>
</evidence>
<keyword evidence="6 7" id="KW-0627">Porphyrin biosynthesis</keyword>
<evidence type="ECO:0000256" key="5">
    <source>
        <dbReference type="ARBA" id="ARBA00023239"/>
    </source>
</evidence>
<feature type="domain" description="Uroporphyrinogen decarboxylase (URO-D)" evidence="10">
    <location>
        <begin position="21"/>
        <end position="30"/>
    </location>
</feature>
<keyword evidence="13" id="KW-1185">Reference proteome</keyword>
<proteinExistence type="inferred from homology"/>
<dbReference type="UniPathway" id="UPA00251">
    <property type="reaction ID" value="UER00321"/>
</dbReference>
<dbReference type="GO" id="GO:0019353">
    <property type="term" value="P:protoporphyrinogen IX biosynthetic process from glutamate"/>
    <property type="evidence" value="ECO:0007669"/>
    <property type="project" value="TreeGrafter"/>
</dbReference>
<evidence type="ECO:0000259" key="10">
    <source>
        <dbReference type="PROSITE" id="PS00906"/>
    </source>
</evidence>
<evidence type="ECO:0000256" key="7">
    <source>
        <dbReference type="HAMAP-Rule" id="MF_00218"/>
    </source>
</evidence>
<dbReference type="RefSeq" id="WP_123690486.1">
    <property type="nucleotide sequence ID" value="NZ_AP019700.1"/>
</dbReference>
<dbReference type="HAMAP" id="MF_00218">
    <property type="entry name" value="URO_D"/>
    <property type="match status" value="1"/>
</dbReference>
<comment type="catalytic activity">
    <reaction evidence="7 8">
        <text>uroporphyrinogen III + 4 H(+) = coproporphyrinogen III + 4 CO2</text>
        <dbReference type="Rhea" id="RHEA:19865"/>
        <dbReference type="ChEBI" id="CHEBI:15378"/>
        <dbReference type="ChEBI" id="CHEBI:16526"/>
        <dbReference type="ChEBI" id="CHEBI:57308"/>
        <dbReference type="ChEBI" id="CHEBI:57309"/>
        <dbReference type="EC" id="4.1.1.37"/>
    </reaction>
</comment>
<gene>
    <name evidence="7" type="primary">hemE</name>
    <name evidence="12" type="ORF">EDC65_2819</name>
</gene>
<name>A0A3N1LJH3_9PROT</name>